<dbReference type="OrthoDB" id="441210at2759"/>
<dbReference type="GO" id="GO:0061630">
    <property type="term" value="F:ubiquitin protein ligase activity"/>
    <property type="evidence" value="ECO:0007669"/>
    <property type="project" value="InterPro"/>
</dbReference>
<sequence length="598" mass="67650">MEQHLRCNNQQGGSCRAALTAEAIVTTCAHVPPTVILLLAVVLIRLRHIFCIPCAEKTGLSIAPRNQRRCPVCKTALPNAHDAVRNLVNPPEDFKTSVLCGLDPANIMDCAQTALSFWTYQKAQELAYQQHIARNLTHRLHQLNAEVEKTVNDGNSQIQALETRNQQLSTDVQSLQQKYTQLYDQYQDKSRKQAQTQKLYDTLKQKVMLEKMEPLAKNDKPRQSGLQIIFNNPILLSSLVQNFDRKDYHWLAELAATIPGIKPWPKWEPLSQPLPFGTLPFSVKDLRVRCQNSLPEMPRLMAVKSSHAVHSEGGCKELEGAMSWKGCGLTERDQGLPPKSKIHREGPLERPLEFFECIGHRLKIRDLPLSDIEECLIQLQLVMEISSLSANSIRAAVRLLQNDGPQPVLVDLHGLHGSEFMVCSKCALDVYLSLSVCIWDHARIVPLCRECSENPSRELYNFEAQGMPSIAENIRGLRNIDDYLECDCHEVLSPGNGYHLCTFCAAMFHLLIYLQHRLNKASGIYPDSVPYQVLEMGNTRSGYGRNYCPCGKDWHQLVDSWCGISQEERDNRMYRLCTLCTGHVPRGKMMNPQSTNCL</sequence>
<evidence type="ECO:0000313" key="2">
    <source>
        <dbReference type="EMBL" id="OAG41537.1"/>
    </source>
</evidence>
<accession>A0A177FB85</accession>
<protein>
    <recommendedName>
        <fullName evidence="4">RING-type domain-containing protein</fullName>
    </recommendedName>
</protein>
<dbReference type="GeneID" id="34599409"/>
<evidence type="ECO:0000313" key="3">
    <source>
        <dbReference type="Proteomes" id="UP000077002"/>
    </source>
</evidence>
<name>A0A177FB85_9EURO</name>
<keyword evidence="3" id="KW-1185">Reference proteome</keyword>
<gene>
    <name evidence="2" type="ORF">AYO21_04239</name>
</gene>
<dbReference type="GO" id="GO:0000795">
    <property type="term" value="C:synaptonemal complex"/>
    <property type="evidence" value="ECO:0007669"/>
    <property type="project" value="InterPro"/>
</dbReference>
<reference evidence="2 3" key="1">
    <citation type="submission" date="2016-03" db="EMBL/GenBank/DDBJ databases">
        <title>Draft genome sequence of the Fonsecaea monophora CBS 269.37.</title>
        <authorList>
            <person name="Bombassaro A."/>
            <person name="Vinicius W.A."/>
            <person name="De Hoog S."/>
            <person name="Sun J."/>
            <person name="Souza E.M."/>
            <person name="Raittz R.T."/>
            <person name="Costa F."/>
            <person name="Leao A.C."/>
            <person name="Tadra-Sfeir M.Z."/>
            <person name="Baura V."/>
            <person name="Balsanelli E."/>
            <person name="Pedrosa F.O."/>
            <person name="Moreno L.F."/>
            <person name="Steffens M.B."/>
            <person name="Xi L."/>
            <person name="Bocca A.L."/>
            <person name="Felipe M.S."/>
            <person name="Teixeira M."/>
            <person name="Telles Filho F.Q."/>
            <person name="Azevedo C.M."/>
            <person name="Gomes R."/>
            <person name="Vicente V.A."/>
        </authorList>
    </citation>
    <scope>NUCLEOTIDE SEQUENCE [LARGE SCALE GENOMIC DNA]</scope>
    <source>
        <strain evidence="2 3">CBS 269.37</strain>
    </source>
</reference>
<keyword evidence="1" id="KW-0175">Coiled coil</keyword>
<feature type="coiled-coil region" evidence="1">
    <location>
        <begin position="133"/>
        <end position="192"/>
    </location>
</feature>
<dbReference type="PANTHER" id="PTHR14305:SF0">
    <property type="entry name" value="E3 UBIQUITIN-PROTEIN LIGASE CCNB1IP1"/>
    <property type="match status" value="1"/>
</dbReference>
<dbReference type="Proteomes" id="UP000077002">
    <property type="component" value="Unassembled WGS sequence"/>
</dbReference>
<dbReference type="GO" id="GO:0007131">
    <property type="term" value="P:reciprocal meiotic recombination"/>
    <property type="evidence" value="ECO:0007669"/>
    <property type="project" value="InterPro"/>
</dbReference>
<dbReference type="InterPro" id="IPR042448">
    <property type="entry name" value="CCNB1IP1"/>
</dbReference>
<dbReference type="RefSeq" id="XP_022513489.1">
    <property type="nucleotide sequence ID" value="XM_022654212.1"/>
</dbReference>
<proteinExistence type="predicted"/>
<evidence type="ECO:0008006" key="4">
    <source>
        <dbReference type="Google" id="ProtNLM"/>
    </source>
</evidence>
<organism evidence="2 3">
    <name type="scientific">Fonsecaea monophora</name>
    <dbReference type="NCBI Taxonomy" id="254056"/>
    <lineage>
        <taxon>Eukaryota</taxon>
        <taxon>Fungi</taxon>
        <taxon>Dikarya</taxon>
        <taxon>Ascomycota</taxon>
        <taxon>Pezizomycotina</taxon>
        <taxon>Eurotiomycetes</taxon>
        <taxon>Chaetothyriomycetidae</taxon>
        <taxon>Chaetothyriales</taxon>
        <taxon>Herpotrichiellaceae</taxon>
        <taxon>Fonsecaea</taxon>
    </lineage>
</organism>
<dbReference type="AlphaFoldDB" id="A0A177FB85"/>
<evidence type="ECO:0000256" key="1">
    <source>
        <dbReference type="SAM" id="Coils"/>
    </source>
</evidence>
<dbReference type="EMBL" id="LVKK01000023">
    <property type="protein sequence ID" value="OAG41537.1"/>
    <property type="molecule type" value="Genomic_DNA"/>
</dbReference>
<comment type="caution">
    <text evidence="2">The sequence shown here is derived from an EMBL/GenBank/DDBJ whole genome shotgun (WGS) entry which is preliminary data.</text>
</comment>
<dbReference type="PANTHER" id="PTHR14305">
    <property type="entry name" value="E3 UBIQUITIN-PROTEIN LIGASE CCNB1IP1"/>
    <property type="match status" value="1"/>
</dbReference>